<dbReference type="RefSeq" id="WP_345420512.1">
    <property type="nucleotide sequence ID" value="NZ_BAABGT010000054.1"/>
</dbReference>
<dbReference type="EMBL" id="BAABGT010000054">
    <property type="protein sequence ID" value="GAA4550165.1"/>
    <property type="molecule type" value="Genomic_DNA"/>
</dbReference>
<organism evidence="2 3">
    <name type="scientific">Pseudonocardia xishanensis</name>
    <dbReference type="NCBI Taxonomy" id="630995"/>
    <lineage>
        <taxon>Bacteria</taxon>
        <taxon>Bacillati</taxon>
        <taxon>Actinomycetota</taxon>
        <taxon>Actinomycetes</taxon>
        <taxon>Pseudonocardiales</taxon>
        <taxon>Pseudonocardiaceae</taxon>
        <taxon>Pseudonocardia</taxon>
    </lineage>
</organism>
<dbReference type="Proteomes" id="UP001501598">
    <property type="component" value="Unassembled WGS sequence"/>
</dbReference>
<dbReference type="InterPro" id="IPR010093">
    <property type="entry name" value="SinI_DNA-bd"/>
</dbReference>
<evidence type="ECO:0000259" key="1">
    <source>
        <dbReference type="Pfam" id="PF12728"/>
    </source>
</evidence>
<protein>
    <recommendedName>
        <fullName evidence="1">Helix-turn-helix domain-containing protein</fullName>
    </recommendedName>
</protein>
<proteinExistence type="predicted"/>
<name>A0ABP8RUS3_9PSEU</name>
<evidence type="ECO:0000313" key="2">
    <source>
        <dbReference type="EMBL" id="GAA4550165.1"/>
    </source>
</evidence>
<evidence type="ECO:0000313" key="3">
    <source>
        <dbReference type="Proteomes" id="UP001501598"/>
    </source>
</evidence>
<dbReference type="NCBIfam" id="TIGR01764">
    <property type="entry name" value="excise"/>
    <property type="match status" value="1"/>
</dbReference>
<comment type="caution">
    <text evidence="2">The sequence shown here is derived from an EMBL/GenBank/DDBJ whole genome shotgun (WGS) entry which is preliminary data.</text>
</comment>
<dbReference type="InterPro" id="IPR041657">
    <property type="entry name" value="HTH_17"/>
</dbReference>
<gene>
    <name evidence="2" type="ORF">GCM10023175_39740</name>
</gene>
<accession>A0ABP8RUS3</accession>
<reference evidence="3" key="1">
    <citation type="journal article" date="2019" name="Int. J. Syst. Evol. Microbiol.">
        <title>The Global Catalogue of Microorganisms (GCM) 10K type strain sequencing project: providing services to taxonomists for standard genome sequencing and annotation.</title>
        <authorList>
            <consortium name="The Broad Institute Genomics Platform"/>
            <consortium name="The Broad Institute Genome Sequencing Center for Infectious Disease"/>
            <person name="Wu L."/>
            <person name="Ma J."/>
        </authorList>
    </citation>
    <scope>NUCLEOTIDE SEQUENCE [LARGE SCALE GENOMIC DNA]</scope>
    <source>
        <strain evidence="3">JCM 17906</strain>
    </source>
</reference>
<sequence length="73" mass="7967">MPTARTFLTVAEAAELLRVDTSTLYRAIRAEEFPAVRIRARYLIPTKVIDELVDDAIASANTPAAAGVLRRPA</sequence>
<feature type="domain" description="Helix-turn-helix" evidence="1">
    <location>
        <begin position="7"/>
        <end position="53"/>
    </location>
</feature>
<dbReference type="Pfam" id="PF12728">
    <property type="entry name" value="HTH_17"/>
    <property type="match status" value="1"/>
</dbReference>
<keyword evidence="3" id="KW-1185">Reference proteome</keyword>